<dbReference type="EC" id="1.1.1.290" evidence="5"/>
<dbReference type="CDD" id="cd12158">
    <property type="entry name" value="ErythrP_dh"/>
    <property type="match status" value="1"/>
</dbReference>
<evidence type="ECO:0000259" key="7">
    <source>
        <dbReference type="Pfam" id="PF02826"/>
    </source>
</evidence>
<dbReference type="Pfam" id="PF11890">
    <property type="entry name" value="DUF3410"/>
    <property type="match status" value="1"/>
</dbReference>
<evidence type="ECO:0000313" key="10">
    <source>
        <dbReference type="Proteomes" id="UP000501466"/>
    </source>
</evidence>
<feature type="active site" description="Proton donor" evidence="5">
    <location>
        <position position="253"/>
    </location>
</feature>
<dbReference type="InterPro" id="IPR006139">
    <property type="entry name" value="D-isomer_2_OHA_DH_cat_dom"/>
</dbReference>
<comment type="similarity">
    <text evidence="5">Belongs to the D-isomer specific 2-hydroxyacid dehydrogenase family. PdxB subfamily.</text>
</comment>
<evidence type="ECO:0000256" key="2">
    <source>
        <dbReference type="ARBA" id="ARBA00023002"/>
    </source>
</evidence>
<dbReference type="KEGG" id="tzo:THMIRHAT_06200"/>
<feature type="binding site" evidence="5">
    <location>
        <position position="178"/>
    </location>
    <ligand>
        <name>NAD(+)</name>
        <dbReference type="ChEBI" id="CHEBI:57540"/>
    </ligand>
</feature>
<dbReference type="GO" id="GO:0005737">
    <property type="term" value="C:cytoplasm"/>
    <property type="evidence" value="ECO:0007669"/>
    <property type="project" value="UniProtKB-SubCell"/>
</dbReference>
<dbReference type="GO" id="GO:0033711">
    <property type="term" value="F:4-phosphoerythronate dehydrogenase activity"/>
    <property type="evidence" value="ECO:0007669"/>
    <property type="project" value="UniProtKB-EC"/>
</dbReference>
<keyword evidence="4 5" id="KW-0664">Pyridoxine biosynthesis</keyword>
<comment type="subunit">
    <text evidence="5">Homodimer.</text>
</comment>
<keyword evidence="10" id="KW-1185">Reference proteome</keyword>
<protein>
    <recommendedName>
        <fullName evidence="5">Erythronate-4-phosphate dehydrogenase</fullName>
        <ecNumber evidence="5">1.1.1.290</ecNumber>
    </recommendedName>
</protein>
<dbReference type="AlphaFoldDB" id="A0A6F8PLD7"/>
<feature type="binding site" evidence="5">
    <location>
        <position position="231"/>
    </location>
    <ligand>
        <name>NAD(+)</name>
        <dbReference type="ChEBI" id="CHEBI:57540"/>
    </ligand>
</feature>
<dbReference type="Gene3D" id="3.40.50.720">
    <property type="entry name" value="NAD(P)-binding Rossmann-like Domain"/>
    <property type="match status" value="2"/>
</dbReference>
<dbReference type="InterPro" id="IPR024531">
    <property type="entry name" value="Erythronate-4-P_DHase_dimer"/>
</dbReference>
<dbReference type="Proteomes" id="UP000501466">
    <property type="component" value="Chromosome"/>
</dbReference>
<evidence type="ECO:0000259" key="8">
    <source>
        <dbReference type="Pfam" id="PF11890"/>
    </source>
</evidence>
<dbReference type="GO" id="GO:0051287">
    <property type="term" value="F:NAD binding"/>
    <property type="evidence" value="ECO:0007669"/>
    <property type="project" value="InterPro"/>
</dbReference>
<dbReference type="UniPathway" id="UPA00244">
    <property type="reaction ID" value="UER00310"/>
</dbReference>
<organism evidence="9 10">
    <name type="scientific">Thiosulfativibrio zosterae</name>
    <dbReference type="NCBI Taxonomy" id="2675053"/>
    <lineage>
        <taxon>Bacteria</taxon>
        <taxon>Pseudomonadati</taxon>
        <taxon>Pseudomonadota</taxon>
        <taxon>Gammaproteobacteria</taxon>
        <taxon>Thiotrichales</taxon>
        <taxon>Piscirickettsiaceae</taxon>
        <taxon>Thiosulfativibrio</taxon>
    </lineage>
</organism>
<dbReference type="InterPro" id="IPR036291">
    <property type="entry name" value="NAD(P)-bd_dom_sf"/>
</dbReference>
<feature type="domain" description="Erythronate-4-phosphate dehydrogenase dimerisation" evidence="8">
    <location>
        <begin position="292"/>
        <end position="370"/>
    </location>
</feature>
<evidence type="ECO:0000256" key="4">
    <source>
        <dbReference type="ARBA" id="ARBA00023096"/>
    </source>
</evidence>
<evidence type="ECO:0000256" key="1">
    <source>
        <dbReference type="ARBA" id="ARBA00022490"/>
    </source>
</evidence>
<accession>A0A6F8PLD7</accession>
<comment type="caution">
    <text evidence="5">Lacks conserved residue(s) required for the propagation of feature annotation.</text>
</comment>
<dbReference type="Pfam" id="PF00389">
    <property type="entry name" value="2-Hacid_dh"/>
    <property type="match status" value="1"/>
</dbReference>
<feature type="binding site" evidence="5">
    <location>
        <position position="256"/>
    </location>
    <ligand>
        <name>NAD(+)</name>
        <dbReference type="ChEBI" id="CHEBI:57540"/>
    </ligand>
</feature>
<dbReference type="GO" id="GO:0046983">
    <property type="term" value="F:protein dimerization activity"/>
    <property type="evidence" value="ECO:0007669"/>
    <property type="project" value="InterPro"/>
</dbReference>
<dbReference type="GO" id="GO:0008615">
    <property type="term" value="P:pyridoxine biosynthetic process"/>
    <property type="evidence" value="ECO:0007669"/>
    <property type="project" value="UniProtKB-UniRule"/>
</dbReference>
<comment type="pathway">
    <text evidence="5">Cofactor biosynthesis; pyridoxine 5'-phosphate biosynthesis; pyridoxine 5'-phosphate from D-erythrose 4-phosphate: step 2/5.</text>
</comment>
<feature type="binding site" evidence="5">
    <location>
        <position position="150"/>
    </location>
    <ligand>
        <name>NAD(+)</name>
        <dbReference type="ChEBI" id="CHEBI:57540"/>
    </ligand>
</feature>
<evidence type="ECO:0000256" key="3">
    <source>
        <dbReference type="ARBA" id="ARBA00023027"/>
    </source>
</evidence>
<keyword evidence="3 5" id="KW-0520">NAD</keyword>
<evidence type="ECO:0000313" key="9">
    <source>
        <dbReference type="EMBL" id="BBP42874.1"/>
    </source>
</evidence>
<proteinExistence type="inferred from homology"/>
<dbReference type="PANTHER" id="PTHR43761">
    <property type="entry name" value="D-ISOMER SPECIFIC 2-HYDROXYACID DEHYDROGENASE FAMILY PROTEIN (AFU_ORTHOLOGUE AFUA_1G13630)"/>
    <property type="match status" value="1"/>
</dbReference>
<dbReference type="InterPro" id="IPR020921">
    <property type="entry name" value="Erythronate-4-P_DHase"/>
</dbReference>
<keyword evidence="1 5" id="KW-0963">Cytoplasm</keyword>
<comment type="catalytic activity">
    <reaction evidence="5">
        <text>4-phospho-D-erythronate + NAD(+) = (R)-3-hydroxy-2-oxo-4-phosphooxybutanoate + NADH + H(+)</text>
        <dbReference type="Rhea" id="RHEA:18829"/>
        <dbReference type="ChEBI" id="CHEBI:15378"/>
        <dbReference type="ChEBI" id="CHEBI:57540"/>
        <dbReference type="ChEBI" id="CHEBI:57945"/>
        <dbReference type="ChEBI" id="CHEBI:58538"/>
        <dbReference type="ChEBI" id="CHEBI:58766"/>
        <dbReference type="EC" id="1.1.1.290"/>
    </reaction>
</comment>
<dbReference type="Pfam" id="PF02826">
    <property type="entry name" value="2-Hacid_dh_C"/>
    <property type="match status" value="1"/>
</dbReference>
<dbReference type="Gene3D" id="3.30.1370.170">
    <property type="match status" value="1"/>
</dbReference>
<gene>
    <name evidence="5 9" type="primary">pdxB</name>
    <name evidence="9" type="ORF">THMIRHAT_06200</name>
</gene>
<evidence type="ECO:0000256" key="5">
    <source>
        <dbReference type="HAMAP-Rule" id="MF_01825"/>
    </source>
</evidence>
<evidence type="ECO:0000259" key="6">
    <source>
        <dbReference type="Pfam" id="PF00389"/>
    </source>
</evidence>
<feature type="binding site" evidence="5">
    <location>
        <position position="49"/>
    </location>
    <ligand>
        <name>substrate</name>
    </ligand>
</feature>
<dbReference type="HAMAP" id="MF_01825">
    <property type="entry name" value="PdxB"/>
    <property type="match status" value="1"/>
</dbReference>
<sequence>MTNHRKIVLDDAVPYAQEMFSHLGKIVTLPGRQISQADLIDADALIVRSRTQVNEALLANTQVKFVGSTVVGLDHIDQAWLKLNDIFFYSAQGCNANSVAEFVITQLYQLAEQLGFELNSKTLGIIGVGNVGSRLAKKAEILGIRTLLNDPPRQANENLPEFVDLDTALTADIITFHTPLTFDGQHPSYHLLNAERLKAINPNTIIVNAARGGIIDETAWIQTPTQANLIDCWEKEPNINAQLYKTAIQATPHIAGHSLDAKVAGSQMVYEALCDFWQTPNENEWQALLPKAPKIIEVDAHQSLQHQLKQIFSSAHNPHADDLAIRADNIEDVQSQFEYYRRHYPIYREWQHQTVKGASANLHSQLMALGFIIDKP</sequence>
<dbReference type="EMBL" id="AP021888">
    <property type="protein sequence ID" value="BBP42874.1"/>
    <property type="molecule type" value="Genomic_DNA"/>
</dbReference>
<feature type="active site" evidence="5">
    <location>
        <position position="236"/>
    </location>
</feature>
<dbReference type="InterPro" id="IPR050418">
    <property type="entry name" value="D-iso_2-hydroxyacid_DH_PdxB"/>
</dbReference>
<dbReference type="RefSeq" id="WP_173290681.1">
    <property type="nucleotide sequence ID" value="NZ_AP021888.1"/>
</dbReference>
<name>A0A6F8PLD7_9GAMM</name>
<dbReference type="PANTHER" id="PTHR43761:SF1">
    <property type="entry name" value="D-ISOMER SPECIFIC 2-HYDROXYACID DEHYDROGENASE CATALYTIC DOMAIN-CONTAINING PROTEIN-RELATED"/>
    <property type="match status" value="1"/>
</dbReference>
<comment type="function">
    <text evidence="5">Catalyzes the oxidation of erythronate-4-phosphate to 3-hydroxy-2-oxo-4-phosphonooxybutanoate.</text>
</comment>
<comment type="subcellular location">
    <subcellularLocation>
        <location evidence="5">Cytoplasm</location>
    </subcellularLocation>
</comment>
<dbReference type="InterPro" id="IPR038251">
    <property type="entry name" value="PdxB_dimer_sf"/>
</dbReference>
<feature type="domain" description="D-isomer specific 2-hydroxyacid dehydrogenase NAD-binding" evidence="7">
    <location>
        <begin position="111"/>
        <end position="255"/>
    </location>
</feature>
<reference evidence="10" key="1">
    <citation type="submission" date="2019-11" db="EMBL/GenBank/DDBJ databases">
        <title>Isolation and characterization of two novel species in the genus Thiomicrorhabdus.</title>
        <authorList>
            <person name="Mochizuki J."/>
            <person name="Kojima H."/>
            <person name="Fukui M."/>
        </authorList>
    </citation>
    <scope>NUCLEOTIDE SEQUENCE [LARGE SCALE GENOMIC DNA]</scope>
    <source>
        <strain evidence="10">AkT22</strain>
    </source>
</reference>
<dbReference type="SUPFAM" id="SSF52283">
    <property type="entry name" value="Formate/glycerate dehydrogenase catalytic domain-like"/>
    <property type="match status" value="1"/>
</dbReference>
<feature type="domain" description="D-isomer specific 2-hydroxyacid dehydrogenase catalytic" evidence="6">
    <location>
        <begin position="10"/>
        <end position="279"/>
    </location>
</feature>
<dbReference type="SUPFAM" id="SSF51735">
    <property type="entry name" value="NAD(P)-binding Rossmann-fold domains"/>
    <property type="match status" value="1"/>
</dbReference>
<feature type="active site" evidence="5">
    <location>
        <position position="211"/>
    </location>
</feature>
<dbReference type="InterPro" id="IPR006140">
    <property type="entry name" value="D-isomer_DH_NAD-bd"/>
</dbReference>
<keyword evidence="2 5" id="KW-0560">Oxidoreductase</keyword>